<dbReference type="GO" id="GO:0016747">
    <property type="term" value="F:acyltransferase activity, transferring groups other than amino-acyl groups"/>
    <property type="evidence" value="ECO:0007669"/>
    <property type="project" value="InterPro"/>
</dbReference>
<dbReference type="AlphaFoldDB" id="A0A2W5T275"/>
<dbReference type="InterPro" id="IPR036388">
    <property type="entry name" value="WH-like_DNA-bd_sf"/>
</dbReference>
<keyword evidence="2" id="KW-0012">Acyltransferase</keyword>
<dbReference type="Proteomes" id="UP000249061">
    <property type="component" value="Unassembled WGS sequence"/>
</dbReference>
<dbReference type="EMBL" id="QFQP01000040">
    <property type="protein sequence ID" value="PZR06066.1"/>
    <property type="molecule type" value="Genomic_DNA"/>
</dbReference>
<organism evidence="5 6">
    <name type="scientific">Archangium gephyra</name>
    <dbReference type="NCBI Taxonomy" id="48"/>
    <lineage>
        <taxon>Bacteria</taxon>
        <taxon>Pseudomonadati</taxon>
        <taxon>Myxococcota</taxon>
        <taxon>Myxococcia</taxon>
        <taxon>Myxococcales</taxon>
        <taxon>Cystobacterineae</taxon>
        <taxon>Archangiaceae</taxon>
        <taxon>Archangium</taxon>
    </lineage>
</organism>
<evidence type="ECO:0008006" key="7">
    <source>
        <dbReference type="Google" id="ProtNLM"/>
    </source>
</evidence>
<dbReference type="InterPro" id="IPR016181">
    <property type="entry name" value="Acyl_CoA_acyltransferase"/>
</dbReference>
<feature type="domain" description="HTH marR-type" evidence="3">
    <location>
        <begin position="1"/>
        <end position="137"/>
    </location>
</feature>
<accession>A0A2W5T275</accession>
<keyword evidence="1" id="KW-0808">Transferase</keyword>
<evidence type="ECO:0000259" key="4">
    <source>
        <dbReference type="PROSITE" id="PS51186"/>
    </source>
</evidence>
<dbReference type="InterPro" id="IPR036390">
    <property type="entry name" value="WH_DNA-bd_sf"/>
</dbReference>
<name>A0A2W5T275_9BACT</name>
<dbReference type="Pfam" id="PF01047">
    <property type="entry name" value="MarR"/>
    <property type="match status" value="1"/>
</dbReference>
<evidence type="ECO:0000256" key="2">
    <source>
        <dbReference type="ARBA" id="ARBA00023315"/>
    </source>
</evidence>
<evidence type="ECO:0000313" key="5">
    <source>
        <dbReference type="EMBL" id="PZR06066.1"/>
    </source>
</evidence>
<gene>
    <name evidence="5" type="ORF">DI536_31070</name>
</gene>
<dbReference type="InterPro" id="IPR050832">
    <property type="entry name" value="Bact_Acetyltransf"/>
</dbReference>
<feature type="domain" description="N-acetyltransferase" evidence="4">
    <location>
        <begin position="143"/>
        <end position="293"/>
    </location>
</feature>
<evidence type="ECO:0000313" key="6">
    <source>
        <dbReference type="Proteomes" id="UP000249061"/>
    </source>
</evidence>
<dbReference type="PANTHER" id="PTHR43877">
    <property type="entry name" value="AMINOALKYLPHOSPHONATE N-ACETYLTRANSFERASE-RELATED-RELATED"/>
    <property type="match status" value="1"/>
</dbReference>
<proteinExistence type="predicted"/>
<evidence type="ECO:0000259" key="3">
    <source>
        <dbReference type="PROSITE" id="PS50995"/>
    </source>
</evidence>
<dbReference type="Gene3D" id="3.40.630.30">
    <property type="match status" value="1"/>
</dbReference>
<comment type="caution">
    <text evidence="5">The sequence shown here is derived from an EMBL/GenBank/DDBJ whole genome shotgun (WGS) entry which is preliminary data.</text>
</comment>
<reference evidence="5 6" key="1">
    <citation type="submission" date="2017-08" db="EMBL/GenBank/DDBJ databases">
        <title>Infants hospitalized years apart are colonized by the same room-sourced microbial strains.</title>
        <authorList>
            <person name="Brooks B."/>
            <person name="Olm M.R."/>
            <person name="Firek B.A."/>
            <person name="Baker R."/>
            <person name="Thomas B.C."/>
            <person name="Morowitz M.J."/>
            <person name="Banfield J.F."/>
        </authorList>
    </citation>
    <scope>NUCLEOTIDE SEQUENCE [LARGE SCALE GENOMIC DNA]</scope>
    <source>
        <strain evidence="5">S2_003_000_R2_14</strain>
    </source>
</reference>
<dbReference type="InterPro" id="IPR000835">
    <property type="entry name" value="HTH_MarR-typ"/>
</dbReference>
<dbReference type="CDD" id="cd04301">
    <property type="entry name" value="NAT_SF"/>
    <property type="match status" value="1"/>
</dbReference>
<protein>
    <recommendedName>
        <fullName evidence="7">MarR family transcriptional regulator</fullName>
    </recommendedName>
</protein>
<dbReference type="InterPro" id="IPR000182">
    <property type="entry name" value="GNAT_dom"/>
</dbReference>
<dbReference type="SUPFAM" id="SSF55729">
    <property type="entry name" value="Acyl-CoA N-acyltransferases (Nat)"/>
    <property type="match status" value="1"/>
</dbReference>
<dbReference type="Gene3D" id="1.10.10.10">
    <property type="entry name" value="Winged helix-like DNA-binding domain superfamily/Winged helix DNA-binding domain"/>
    <property type="match status" value="1"/>
</dbReference>
<dbReference type="PROSITE" id="PS50995">
    <property type="entry name" value="HTH_MARR_2"/>
    <property type="match status" value="1"/>
</dbReference>
<dbReference type="Pfam" id="PF00583">
    <property type="entry name" value="Acetyltransf_1"/>
    <property type="match status" value="1"/>
</dbReference>
<dbReference type="PROSITE" id="PS51186">
    <property type="entry name" value="GNAT"/>
    <property type="match status" value="1"/>
</dbReference>
<evidence type="ECO:0000256" key="1">
    <source>
        <dbReference type="ARBA" id="ARBA00022679"/>
    </source>
</evidence>
<dbReference type="GO" id="GO:0003700">
    <property type="term" value="F:DNA-binding transcription factor activity"/>
    <property type="evidence" value="ECO:0007669"/>
    <property type="project" value="InterPro"/>
</dbReference>
<sequence length="293" mass="32551">MTSRAADTLRVFNRFYTRLVGVLNDEHLGTGLPLGEARMLFEIGQLAPIEARGLETHLALDAGYVSRQIAALERRGLISRKAAPHDTRRKRISLTARGKKKLAQLDAVSDHAAQQLVKKLDAAKQERLINAMLEVQRLLDDEPDIEDEPADSVEARACLNAYFAELERRFPEGFDASASVSADVHEVTPPRGAFVVVRVGGRPRGCGAVKVLNDGFGEVKRMWIHPELRGRGMGRRLLEALEARAKSLGVKRVRLDTSAHLPEAIRLYVGAGYREIPAYNDNAYAAHWFEKKV</sequence>
<dbReference type="SMART" id="SM00347">
    <property type="entry name" value="HTH_MARR"/>
    <property type="match status" value="1"/>
</dbReference>
<dbReference type="PANTHER" id="PTHR43877:SF2">
    <property type="entry name" value="AMINOALKYLPHOSPHONATE N-ACETYLTRANSFERASE-RELATED"/>
    <property type="match status" value="1"/>
</dbReference>
<dbReference type="SUPFAM" id="SSF46785">
    <property type="entry name" value="Winged helix' DNA-binding domain"/>
    <property type="match status" value="1"/>
</dbReference>